<reference evidence="1" key="1">
    <citation type="submission" date="2023-07" db="EMBL/GenBank/DDBJ databases">
        <title>Ureibacillus sp. isolated from freshwater well.</title>
        <authorList>
            <person name="Kirdat K."/>
            <person name="Bhatt A."/>
            <person name="Teware R."/>
            <person name="Bhavsar Y."/>
            <person name="Yadav A."/>
        </authorList>
    </citation>
    <scope>NUCLEOTIDE SEQUENCE</scope>
    <source>
        <strain evidence="1">BA0131</strain>
    </source>
</reference>
<dbReference type="Proteomes" id="UP001172743">
    <property type="component" value="Unassembled WGS sequence"/>
</dbReference>
<dbReference type="EMBL" id="JAUHTQ010000012">
    <property type="protein sequence ID" value="MDN4494749.1"/>
    <property type="molecule type" value="Genomic_DNA"/>
</dbReference>
<dbReference type="InterPro" id="IPR011009">
    <property type="entry name" value="Kinase-like_dom_sf"/>
</dbReference>
<keyword evidence="2" id="KW-1185">Reference proteome</keyword>
<gene>
    <name evidence="1" type="ORF">QYB95_14440</name>
</gene>
<protein>
    <submittedName>
        <fullName evidence="1">Aminoglycoside phosphotransferase family protein</fullName>
    </submittedName>
</protein>
<dbReference type="InterPro" id="IPR006748">
    <property type="entry name" value="NH2Glyco/OHUrea_AB-resist_kin"/>
</dbReference>
<accession>A0ABT8GTP5</accession>
<sequence length="274" mass="31716">MNTRFEEKIKAAFGNEGEQWLRQLPETLERLCNQWGVTIEGEPSNLSYNYVAYVQDAMNDFSNEIQATEAFQGEGFVILYKNDETLGGILLERLQPGRMLKEVEKEAQTDIYLEVWNKLNRQASKELPSIHNWFHALVNPVPNDFITQEHIEWALRYKKEIEDTSAGNVHLHGDLHHENILHDHERGWLAIDPKGVQGDIYFDYISFLFNDLNGDLELLETRVKQMAQMQLLDEQRLRKAAIALLTVQVLWAVEDGAEDAKEMNEVLGYLRSTI</sequence>
<proteinExistence type="predicted"/>
<name>A0ABT8GTP5_9BACL</name>
<dbReference type="SUPFAM" id="SSF56112">
    <property type="entry name" value="Protein kinase-like (PK-like)"/>
    <property type="match status" value="1"/>
</dbReference>
<dbReference type="RefSeq" id="WP_301139057.1">
    <property type="nucleotide sequence ID" value="NZ_JAUHTQ010000012.1"/>
</dbReference>
<evidence type="ECO:0000313" key="1">
    <source>
        <dbReference type="EMBL" id="MDN4494749.1"/>
    </source>
</evidence>
<dbReference type="Pfam" id="PF04655">
    <property type="entry name" value="APH_6_hur"/>
    <property type="match status" value="1"/>
</dbReference>
<evidence type="ECO:0000313" key="2">
    <source>
        <dbReference type="Proteomes" id="UP001172743"/>
    </source>
</evidence>
<organism evidence="1 2">
    <name type="scientific">Ureibacillus aquaedulcis</name>
    <dbReference type="NCBI Taxonomy" id="3058421"/>
    <lineage>
        <taxon>Bacteria</taxon>
        <taxon>Bacillati</taxon>
        <taxon>Bacillota</taxon>
        <taxon>Bacilli</taxon>
        <taxon>Bacillales</taxon>
        <taxon>Caryophanaceae</taxon>
        <taxon>Ureibacillus</taxon>
    </lineage>
</organism>
<comment type="caution">
    <text evidence="1">The sequence shown here is derived from an EMBL/GenBank/DDBJ whole genome shotgun (WGS) entry which is preliminary data.</text>
</comment>